<proteinExistence type="predicted"/>
<sequence>SLNSLDNNNVNNVSQIIDFKSESTKTQSLTDVDLDDDIAHETIDELDEQINGITRYRWRCGTCCRSGRHFRCWRCASGRYTGQQFGRYWYCVYCFMQPNIRYYNCERCIRGRMTAPIRPLRNC</sequence>
<reference evidence="1" key="1">
    <citation type="submission" date="2021-06" db="EMBL/GenBank/DDBJ databases">
        <authorList>
            <person name="Kallberg Y."/>
            <person name="Tangrot J."/>
            <person name="Rosling A."/>
        </authorList>
    </citation>
    <scope>NUCLEOTIDE SEQUENCE</scope>
    <source>
        <strain evidence="1">MA453B</strain>
    </source>
</reference>
<comment type="caution">
    <text evidence="1">The sequence shown here is derived from an EMBL/GenBank/DDBJ whole genome shotgun (WGS) entry which is preliminary data.</text>
</comment>
<dbReference type="Proteomes" id="UP000789405">
    <property type="component" value="Unassembled WGS sequence"/>
</dbReference>
<protein>
    <submittedName>
        <fullName evidence="1">21569_t:CDS:1</fullName>
    </submittedName>
</protein>
<keyword evidence="2" id="KW-1185">Reference proteome</keyword>
<organism evidence="1 2">
    <name type="scientific">Dentiscutata erythropus</name>
    <dbReference type="NCBI Taxonomy" id="1348616"/>
    <lineage>
        <taxon>Eukaryota</taxon>
        <taxon>Fungi</taxon>
        <taxon>Fungi incertae sedis</taxon>
        <taxon>Mucoromycota</taxon>
        <taxon>Glomeromycotina</taxon>
        <taxon>Glomeromycetes</taxon>
        <taxon>Diversisporales</taxon>
        <taxon>Gigasporaceae</taxon>
        <taxon>Dentiscutata</taxon>
    </lineage>
</organism>
<gene>
    <name evidence="1" type="ORF">DERYTH_LOCUS21356</name>
</gene>
<name>A0A9N9JRM4_9GLOM</name>
<feature type="non-terminal residue" evidence="1">
    <location>
        <position position="1"/>
    </location>
</feature>
<dbReference type="OrthoDB" id="6509413at2759"/>
<dbReference type="EMBL" id="CAJVPY010027063">
    <property type="protein sequence ID" value="CAG8790646.1"/>
    <property type="molecule type" value="Genomic_DNA"/>
</dbReference>
<accession>A0A9N9JRM4</accession>
<dbReference type="AlphaFoldDB" id="A0A9N9JRM4"/>
<evidence type="ECO:0000313" key="1">
    <source>
        <dbReference type="EMBL" id="CAG8790646.1"/>
    </source>
</evidence>
<evidence type="ECO:0000313" key="2">
    <source>
        <dbReference type="Proteomes" id="UP000789405"/>
    </source>
</evidence>